<evidence type="ECO:0000313" key="2">
    <source>
        <dbReference type="EMBL" id="KKK69230.1"/>
    </source>
</evidence>
<evidence type="ECO:0000256" key="1">
    <source>
        <dbReference type="SAM" id="MobiDB-lite"/>
    </source>
</evidence>
<dbReference type="AlphaFoldDB" id="A0A0F8Y6H6"/>
<proteinExistence type="predicted"/>
<name>A0A0F8Y6H6_9ZZZZ</name>
<feature type="region of interest" description="Disordered" evidence="1">
    <location>
        <begin position="65"/>
        <end position="100"/>
    </location>
</feature>
<dbReference type="EMBL" id="LAZR01058753">
    <property type="protein sequence ID" value="KKK69230.1"/>
    <property type="molecule type" value="Genomic_DNA"/>
</dbReference>
<feature type="non-terminal residue" evidence="2">
    <location>
        <position position="138"/>
    </location>
</feature>
<reference evidence="2" key="1">
    <citation type="journal article" date="2015" name="Nature">
        <title>Complex archaea that bridge the gap between prokaryotes and eukaryotes.</title>
        <authorList>
            <person name="Spang A."/>
            <person name="Saw J.H."/>
            <person name="Jorgensen S.L."/>
            <person name="Zaremba-Niedzwiedzka K."/>
            <person name="Martijn J."/>
            <person name="Lind A.E."/>
            <person name="van Eijk R."/>
            <person name="Schleper C."/>
            <person name="Guy L."/>
            <person name="Ettema T.J."/>
        </authorList>
    </citation>
    <scope>NUCLEOTIDE SEQUENCE</scope>
</reference>
<sequence>MADGARIRGADPLTLGLAAGIPAGINNFIRFQELGMRKNRFAQEEEETKRKQRLDAALPDFLRKLVGPEGGSQGGGLALPATPAGAFAPSPAPGGGGAEGFAPGGSISQFIGGAFAASEKGNQTYIALVKKLQLEADI</sequence>
<feature type="compositionally biased region" description="Low complexity" evidence="1">
    <location>
        <begin position="78"/>
        <end position="89"/>
    </location>
</feature>
<comment type="caution">
    <text evidence="2">The sequence shown here is derived from an EMBL/GenBank/DDBJ whole genome shotgun (WGS) entry which is preliminary data.</text>
</comment>
<organism evidence="2">
    <name type="scientific">marine sediment metagenome</name>
    <dbReference type="NCBI Taxonomy" id="412755"/>
    <lineage>
        <taxon>unclassified sequences</taxon>
        <taxon>metagenomes</taxon>
        <taxon>ecological metagenomes</taxon>
    </lineage>
</organism>
<feature type="compositionally biased region" description="Gly residues" evidence="1">
    <location>
        <begin position="68"/>
        <end position="77"/>
    </location>
</feature>
<gene>
    <name evidence="2" type="ORF">LCGC14_2936130</name>
</gene>
<protein>
    <submittedName>
        <fullName evidence="2">Uncharacterized protein</fullName>
    </submittedName>
</protein>
<accession>A0A0F8Y6H6</accession>